<feature type="transmembrane region" description="Helical" evidence="1">
    <location>
        <begin position="131"/>
        <end position="151"/>
    </location>
</feature>
<evidence type="ECO:0000256" key="1">
    <source>
        <dbReference type="SAM" id="Phobius"/>
    </source>
</evidence>
<dbReference type="EMBL" id="CAXAMM010044018">
    <property type="protein sequence ID" value="CAK9112785.1"/>
    <property type="molecule type" value="Genomic_DNA"/>
</dbReference>
<comment type="caution">
    <text evidence="2">The sequence shown here is derived from an EMBL/GenBank/DDBJ whole genome shotgun (WGS) entry which is preliminary data.</text>
</comment>
<feature type="transmembrane region" description="Helical" evidence="1">
    <location>
        <begin position="379"/>
        <end position="401"/>
    </location>
</feature>
<dbReference type="PANTHER" id="PTHR35791">
    <property type="entry name" value="UPF0754 MEMBRANE PROTEIN YHEB"/>
    <property type="match status" value="1"/>
</dbReference>
<protein>
    <recommendedName>
        <fullName evidence="4">DUF445 family protein</fullName>
    </recommendedName>
</protein>
<keyword evidence="1" id="KW-0812">Transmembrane</keyword>
<reference evidence="2 3" key="1">
    <citation type="submission" date="2024-02" db="EMBL/GenBank/DDBJ databases">
        <authorList>
            <person name="Chen Y."/>
            <person name="Shah S."/>
            <person name="Dougan E. K."/>
            <person name="Thang M."/>
            <person name="Chan C."/>
        </authorList>
    </citation>
    <scope>NUCLEOTIDE SEQUENCE [LARGE SCALE GENOMIC DNA]</scope>
</reference>
<feature type="transmembrane region" description="Helical" evidence="1">
    <location>
        <begin position="171"/>
        <end position="194"/>
    </location>
</feature>
<evidence type="ECO:0000313" key="3">
    <source>
        <dbReference type="Proteomes" id="UP001642464"/>
    </source>
</evidence>
<accession>A0ABP0SKM5</accession>
<dbReference type="PANTHER" id="PTHR35791:SF1">
    <property type="entry name" value="UPF0754 MEMBRANE PROTEIN YHEB"/>
    <property type="match status" value="1"/>
</dbReference>
<evidence type="ECO:0000313" key="2">
    <source>
        <dbReference type="EMBL" id="CAK9112785.1"/>
    </source>
</evidence>
<keyword evidence="1" id="KW-0472">Membrane</keyword>
<name>A0ABP0SKM5_9DINO</name>
<proteinExistence type="predicted"/>
<keyword evidence="3" id="KW-1185">Reference proteome</keyword>
<gene>
    <name evidence="2" type="ORF">SCF082_LOCUS52292</name>
</gene>
<organism evidence="2 3">
    <name type="scientific">Durusdinium trenchii</name>
    <dbReference type="NCBI Taxonomy" id="1381693"/>
    <lineage>
        <taxon>Eukaryota</taxon>
        <taxon>Sar</taxon>
        <taxon>Alveolata</taxon>
        <taxon>Dinophyceae</taxon>
        <taxon>Suessiales</taxon>
        <taxon>Symbiodiniaceae</taxon>
        <taxon>Durusdinium</taxon>
    </lineage>
</organism>
<sequence>MLASLRCRPPGCGRTLREGSIEELDIEKDDGPVQPSRVYPSAKDRPASLACGIGPVCRFSEPSFGEELLNPGDTVPYQASNAASLQPKIDLPPDSTPYVVLEGEESPGHEAEKLVQDLATVKESVGQLNKLVSFLTTIALITTIGLLSLMYRDLSPANQILAKRYTLLATIPIVALLFTWFHIWLAIQMMFLPLEFQGIWQYKSTGMGIGWQGLVPRKCEKMARMSYKCARPFLEGPRDWLSRVDSKKLVSEVRSELRVVIDGAMGHVLKKYYPRTDNRMPSSMRTQLTEQALDKIQETSPLLWKQFTNHLCDDTYGIDNDGMIVKVFTENKELLNQFFLTLGDREFRFIEHCGAAMGFFCELLQLLAFNNLSSTGRAIFLPVTGFLLGIVTNWLAILMVFKPCFPKPIKVCGWHICDIQGLFLKRQPEVCVLYSKMLKDNFLSFNKIISYLQTLPELWERLKIAYTEHSAKVLRQTLGSSATWLAEWMIGPEGYRDLEEDLKVALVEGLYKAHRLHALSSQYISRVTNIEARNRECLQRMPPDEFENLLHPVFQEDEWILILLGGVLGAIVGIAQVYVLSE</sequence>
<keyword evidence="1" id="KW-1133">Transmembrane helix</keyword>
<dbReference type="Proteomes" id="UP001642464">
    <property type="component" value="Unassembled WGS sequence"/>
</dbReference>
<feature type="transmembrane region" description="Helical" evidence="1">
    <location>
        <begin position="559"/>
        <end position="579"/>
    </location>
</feature>
<evidence type="ECO:0008006" key="4">
    <source>
        <dbReference type="Google" id="ProtNLM"/>
    </source>
</evidence>